<dbReference type="GO" id="GO:0046081">
    <property type="term" value="P:dUTP catabolic process"/>
    <property type="evidence" value="ECO:0007669"/>
    <property type="project" value="TreeGrafter"/>
</dbReference>
<dbReference type="PANTHER" id="PTHR30522">
    <property type="entry name" value="NUCLEOSIDE TRIPHOSPHATE PYROPHOSPHOHYDROLASE"/>
    <property type="match status" value="1"/>
</dbReference>
<dbReference type="GO" id="GO:0046076">
    <property type="term" value="P:dTTP catabolic process"/>
    <property type="evidence" value="ECO:0007669"/>
    <property type="project" value="TreeGrafter"/>
</dbReference>
<feature type="domain" description="NTP pyrophosphohydrolase MazG-like" evidence="1">
    <location>
        <begin position="176"/>
        <end position="237"/>
    </location>
</feature>
<dbReference type="PANTHER" id="PTHR30522:SF0">
    <property type="entry name" value="NUCLEOSIDE TRIPHOSPHATE PYROPHOSPHOHYDROLASE"/>
    <property type="match status" value="1"/>
</dbReference>
<evidence type="ECO:0000313" key="2">
    <source>
        <dbReference type="EMBL" id="KGG20574.1"/>
    </source>
</evidence>
<protein>
    <submittedName>
        <fullName evidence="2">Nucleoside triphosphate pyrophosphohydrolase MazG</fullName>
    </submittedName>
</protein>
<dbReference type="GO" id="GO:0046047">
    <property type="term" value="P:TTP catabolic process"/>
    <property type="evidence" value="ECO:0007669"/>
    <property type="project" value="TreeGrafter"/>
</dbReference>
<dbReference type="Proteomes" id="UP000030392">
    <property type="component" value="Unassembled WGS sequence"/>
</dbReference>
<evidence type="ECO:0000259" key="1">
    <source>
        <dbReference type="Pfam" id="PF03819"/>
    </source>
</evidence>
<proteinExistence type="predicted"/>
<reference evidence="3" key="1">
    <citation type="journal article" date="2014" name="Sci. Data">
        <title>Genomes of diverse isolates of the marine cyanobacterium Prochlorococcus.</title>
        <authorList>
            <person name="Biller S."/>
            <person name="Berube P."/>
            <person name="Thompson J."/>
            <person name="Kelly L."/>
            <person name="Roggensack S."/>
            <person name="Awad L."/>
            <person name="Roache-Johnson K."/>
            <person name="Ding H."/>
            <person name="Giovannoni S.J."/>
            <person name="Moore L.R."/>
            <person name="Chisholm S.W."/>
        </authorList>
    </citation>
    <scope>NUCLEOTIDE SEQUENCE [LARGE SCALE GENOMIC DNA]</scope>
    <source>
        <strain evidence="3">PAC1</strain>
    </source>
</reference>
<dbReference type="EMBL" id="JNAX01000011">
    <property type="protein sequence ID" value="KGG20574.1"/>
    <property type="molecule type" value="Genomic_DNA"/>
</dbReference>
<dbReference type="GO" id="GO:0047429">
    <property type="term" value="F:nucleoside triphosphate diphosphatase activity"/>
    <property type="evidence" value="ECO:0007669"/>
    <property type="project" value="InterPro"/>
</dbReference>
<feature type="domain" description="NTP pyrophosphohydrolase MazG-like" evidence="1">
    <location>
        <begin position="36"/>
        <end position="109"/>
    </location>
</feature>
<dbReference type="AlphaFoldDB" id="A0A0A2C7J9"/>
<accession>A0A0A2C7J9</accession>
<gene>
    <name evidence="2" type="ORF">EV03_1075</name>
</gene>
<dbReference type="FunFam" id="1.10.287.1080:FF:000001">
    <property type="entry name" value="Nucleoside triphosphate pyrophosphohydrolase"/>
    <property type="match status" value="1"/>
</dbReference>
<dbReference type="InterPro" id="IPR004518">
    <property type="entry name" value="MazG-like_dom"/>
</dbReference>
<dbReference type="InterPro" id="IPR048015">
    <property type="entry name" value="NTP-PPase_MazG-like_N"/>
</dbReference>
<dbReference type="Gene3D" id="1.10.287.1080">
    <property type="entry name" value="MazG-like"/>
    <property type="match status" value="2"/>
</dbReference>
<dbReference type="CDD" id="cd11529">
    <property type="entry name" value="NTP-PPase_MazG_Cterm"/>
    <property type="match status" value="1"/>
</dbReference>
<dbReference type="InterPro" id="IPR048011">
    <property type="entry name" value="NTP-PPase_MazG-like_C"/>
</dbReference>
<sequence length="270" mass="31413">MTNTNQINTKDKMNKLLEVVSDLRDPINGCPWDLKQTHLSLVPYVLEEAYEVAHAIREDNPDELKEELGDLLLQVILHAQIAKEKNLFDITDIIDMITEKLIRRHPHVFQNKAKVSIKEVEDSWETIKNNEKPLNNSKTPISDRLKLKIRPQPSTKAALIISKKASKNGFEWENIEQIWDKLHEELEELKDALKKENTAEAEAEIGDVLFTLINIARWNKISIEDGLAKTNKKFLERLTYIEENIDGELYSQSKKKLEKYWKLAKINLKH</sequence>
<dbReference type="CDD" id="cd11528">
    <property type="entry name" value="NTP-PPase_MazG_Nterm"/>
    <property type="match status" value="1"/>
</dbReference>
<dbReference type="GO" id="GO:0006950">
    <property type="term" value="P:response to stress"/>
    <property type="evidence" value="ECO:0007669"/>
    <property type="project" value="UniProtKB-ARBA"/>
</dbReference>
<organism evidence="2 3">
    <name type="scientific">Prochlorococcus marinus str. PAC1</name>
    <dbReference type="NCBI Taxonomy" id="59924"/>
    <lineage>
        <taxon>Bacteria</taxon>
        <taxon>Bacillati</taxon>
        <taxon>Cyanobacteriota</taxon>
        <taxon>Cyanophyceae</taxon>
        <taxon>Synechococcales</taxon>
        <taxon>Prochlorococcaceae</taxon>
        <taxon>Prochlorococcus</taxon>
    </lineage>
</organism>
<dbReference type="NCBIfam" id="TIGR00444">
    <property type="entry name" value="mazG"/>
    <property type="match status" value="1"/>
</dbReference>
<name>A0A0A2C7J9_PROMR</name>
<evidence type="ECO:0000313" key="3">
    <source>
        <dbReference type="Proteomes" id="UP000030392"/>
    </source>
</evidence>
<dbReference type="GO" id="GO:0046061">
    <property type="term" value="P:dATP catabolic process"/>
    <property type="evidence" value="ECO:0007669"/>
    <property type="project" value="TreeGrafter"/>
</dbReference>
<dbReference type="SUPFAM" id="SSF101386">
    <property type="entry name" value="all-alpha NTP pyrophosphatases"/>
    <property type="match status" value="2"/>
</dbReference>
<comment type="caution">
    <text evidence="2">The sequence shown here is derived from an EMBL/GenBank/DDBJ whole genome shotgun (WGS) entry which is preliminary data.</text>
</comment>
<dbReference type="Pfam" id="PF03819">
    <property type="entry name" value="MazG"/>
    <property type="match status" value="2"/>
</dbReference>
<dbReference type="NCBIfam" id="NF007113">
    <property type="entry name" value="PRK09562.1"/>
    <property type="match status" value="1"/>
</dbReference>
<dbReference type="GO" id="GO:0006203">
    <property type="term" value="P:dGTP catabolic process"/>
    <property type="evidence" value="ECO:0007669"/>
    <property type="project" value="TreeGrafter"/>
</dbReference>
<dbReference type="GO" id="GO:0046052">
    <property type="term" value="P:UTP catabolic process"/>
    <property type="evidence" value="ECO:0007669"/>
    <property type="project" value="TreeGrafter"/>
</dbReference>
<dbReference type="InterPro" id="IPR011551">
    <property type="entry name" value="NTP_PyrPHydrolase_MazG"/>
</dbReference>
<keyword evidence="2" id="KW-0378">Hydrolase</keyword>
<dbReference type="RefSeq" id="WP_036905922.1">
    <property type="nucleotide sequence ID" value="NZ_CP138967.1"/>
</dbReference>